<evidence type="ECO:0000313" key="2">
    <source>
        <dbReference type="Proteomes" id="UP001596116"/>
    </source>
</evidence>
<evidence type="ECO:0000313" key="1">
    <source>
        <dbReference type="EMBL" id="MFC6037662.1"/>
    </source>
</evidence>
<dbReference type="InterPro" id="IPR029058">
    <property type="entry name" value="AB_hydrolase_fold"/>
</dbReference>
<proteinExistence type="predicted"/>
<dbReference type="Proteomes" id="UP001596116">
    <property type="component" value="Unassembled WGS sequence"/>
</dbReference>
<organism evidence="1 2">
    <name type="scientific">Hyphococcus aureus</name>
    <dbReference type="NCBI Taxonomy" id="2666033"/>
    <lineage>
        <taxon>Bacteria</taxon>
        <taxon>Pseudomonadati</taxon>
        <taxon>Pseudomonadota</taxon>
        <taxon>Alphaproteobacteria</taxon>
        <taxon>Parvularculales</taxon>
        <taxon>Parvularculaceae</taxon>
        <taxon>Hyphococcus</taxon>
    </lineage>
</organism>
<dbReference type="SUPFAM" id="SSF53474">
    <property type="entry name" value="alpha/beta-Hydrolases"/>
    <property type="match status" value="1"/>
</dbReference>
<evidence type="ECO:0008006" key="3">
    <source>
        <dbReference type="Google" id="ProtNLM"/>
    </source>
</evidence>
<sequence length="307" mass="33979">MISDALLAAFGLGIFALLLTAALSPLETLSWWAGWTEEELDETTPPPPNPDSKPRRYIVYLSGVASLSGEFLLPRERSFIRKLHNRFPDAVIVSDVFPYSPNGMPLLETPRLFDRIWRRAQMLKLRERESLFHTLINLRNIFQVMVSADHRYGPIFNQGAANVIETALIEDGYTRGSGAPVIIIGYSGGAQVAVGAAAFLKARLNAPIDVISLGGVLASDPGLHYLRKLHHITGDKDNIERVGAIIFPDRWKLMGYSDWNAGKKDGRIEIHRLANMSHAGVKGYFGRPPVNGVSNAERTLEQIADLI</sequence>
<keyword evidence="2" id="KW-1185">Reference proteome</keyword>
<dbReference type="EMBL" id="JBHPON010000003">
    <property type="protein sequence ID" value="MFC6037662.1"/>
    <property type="molecule type" value="Genomic_DNA"/>
</dbReference>
<reference evidence="1 2" key="1">
    <citation type="submission" date="2024-09" db="EMBL/GenBank/DDBJ databases">
        <authorList>
            <person name="Zhang Z.-H."/>
        </authorList>
    </citation>
    <scope>NUCLEOTIDE SEQUENCE [LARGE SCALE GENOMIC DNA]</scope>
    <source>
        <strain evidence="1 2">HHTR114</strain>
    </source>
</reference>
<dbReference type="RefSeq" id="WP_379880947.1">
    <property type="nucleotide sequence ID" value="NZ_JBHPON010000003.1"/>
</dbReference>
<accession>A0ABW1L3D3</accession>
<name>A0ABW1L3D3_9PROT</name>
<protein>
    <recommendedName>
        <fullName evidence="3">Alpha/beta hydrolase</fullName>
    </recommendedName>
</protein>
<gene>
    <name evidence="1" type="ORF">ACFMB1_19060</name>
</gene>
<comment type="caution">
    <text evidence="1">The sequence shown here is derived from an EMBL/GenBank/DDBJ whole genome shotgun (WGS) entry which is preliminary data.</text>
</comment>